<dbReference type="SUPFAM" id="SSF52151">
    <property type="entry name" value="FabD/lysophospholipase-like"/>
    <property type="match status" value="1"/>
</dbReference>
<dbReference type="InterPro" id="IPR016035">
    <property type="entry name" value="Acyl_Trfase/lysoPLipase"/>
</dbReference>
<keyword evidence="2 4" id="KW-0442">Lipid degradation</keyword>
<reference evidence="6" key="1">
    <citation type="submission" date="2020-01" db="EMBL/GenBank/DDBJ databases">
        <authorList>
            <person name="Meier V. D."/>
            <person name="Meier V D."/>
        </authorList>
    </citation>
    <scope>NUCLEOTIDE SEQUENCE</scope>
    <source>
        <strain evidence="6">HLG_WM_MAG_06</strain>
    </source>
</reference>
<dbReference type="PROSITE" id="PS51635">
    <property type="entry name" value="PNPLA"/>
    <property type="match status" value="1"/>
</dbReference>
<keyword evidence="3 4" id="KW-0443">Lipid metabolism</keyword>
<dbReference type="Gene3D" id="3.40.1090.10">
    <property type="entry name" value="Cytosolic phospholipase A2 catalytic domain"/>
    <property type="match status" value="2"/>
</dbReference>
<protein>
    <recommendedName>
        <fullName evidence="5">PNPLA domain-containing protein</fullName>
    </recommendedName>
</protein>
<dbReference type="InterPro" id="IPR050301">
    <property type="entry name" value="NTE"/>
</dbReference>
<evidence type="ECO:0000256" key="2">
    <source>
        <dbReference type="ARBA" id="ARBA00022963"/>
    </source>
</evidence>
<dbReference type="GO" id="GO:0016787">
    <property type="term" value="F:hydrolase activity"/>
    <property type="evidence" value="ECO:0007669"/>
    <property type="project" value="UniProtKB-UniRule"/>
</dbReference>
<feature type="active site" description="Proton acceptor" evidence="4">
    <location>
        <position position="150"/>
    </location>
</feature>
<dbReference type="PANTHER" id="PTHR14226">
    <property type="entry name" value="NEUROPATHY TARGET ESTERASE/SWISS CHEESE D.MELANOGASTER"/>
    <property type="match status" value="1"/>
</dbReference>
<dbReference type="InterPro" id="IPR002641">
    <property type="entry name" value="PNPLA_dom"/>
</dbReference>
<evidence type="ECO:0000256" key="1">
    <source>
        <dbReference type="ARBA" id="ARBA00022801"/>
    </source>
</evidence>
<evidence type="ECO:0000256" key="3">
    <source>
        <dbReference type="ARBA" id="ARBA00023098"/>
    </source>
</evidence>
<proteinExistence type="predicted"/>
<feature type="short sequence motif" description="DGA/G" evidence="4">
    <location>
        <begin position="150"/>
        <end position="152"/>
    </location>
</feature>
<name>A0A6S6S7N2_9BACT</name>
<dbReference type="EMBL" id="CACVAP010000011">
    <property type="protein sequence ID" value="CAA6798673.1"/>
    <property type="molecule type" value="Genomic_DNA"/>
</dbReference>
<gene>
    <name evidence="6" type="ORF">HELGO_WM2226</name>
</gene>
<dbReference type="PANTHER" id="PTHR14226:SF78">
    <property type="entry name" value="SLR0060 PROTEIN"/>
    <property type="match status" value="1"/>
</dbReference>
<feature type="short sequence motif" description="GXSXG" evidence="4">
    <location>
        <begin position="36"/>
        <end position="40"/>
    </location>
</feature>
<dbReference type="Pfam" id="PF01734">
    <property type="entry name" value="Patatin"/>
    <property type="match status" value="1"/>
</dbReference>
<keyword evidence="1 4" id="KW-0378">Hydrolase</keyword>
<feature type="domain" description="PNPLA" evidence="5">
    <location>
        <begin position="5"/>
        <end position="163"/>
    </location>
</feature>
<dbReference type="GO" id="GO:0016042">
    <property type="term" value="P:lipid catabolic process"/>
    <property type="evidence" value="ECO:0007669"/>
    <property type="project" value="UniProtKB-UniRule"/>
</dbReference>
<feature type="active site" description="Nucleophile" evidence="4">
    <location>
        <position position="38"/>
    </location>
</feature>
<organism evidence="6">
    <name type="scientific">uncultured Sulfurovum sp</name>
    <dbReference type="NCBI Taxonomy" id="269237"/>
    <lineage>
        <taxon>Bacteria</taxon>
        <taxon>Pseudomonadati</taxon>
        <taxon>Campylobacterota</taxon>
        <taxon>Epsilonproteobacteria</taxon>
        <taxon>Campylobacterales</taxon>
        <taxon>Sulfurovaceae</taxon>
        <taxon>Sulfurovum</taxon>
        <taxon>environmental samples</taxon>
    </lineage>
</organism>
<evidence type="ECO:0000313" key="6">
    <source>
        <dbReference type="EMBL" id="CAA6798673.1"/>
    </source>
</evidence>
<sequence>MKITLSLSGGGLRGAAHVGAIKFLEEQGVEVTAVSGSSAGAIVGLFLAAGLKSDDMLAFLNSLEKKELFVWASGDTGLFKMDKLEKKLEETLGIECYSELKIPFYTCVTNIDTGESHYISKGNPVSYTVASSTITPLFRAKKIGDNSYIDGGFSDNLPVKPLVKYYEKSLAININPLRGENLDSFKSLTIRSILIMIRSNSMPAKKLADAFFEVKGVANMHLFDFSEIEMAYEAGYNELKEQWEVLSKKLA</sequence>
<evidence type="ECO:0000256" key="4">
    <source>
        <dbReference type="PROSITE-ProRule" id="PRU01161"/>
    </source>
</evidence>
<dbReference type="AlphaFoldDB" id="A0A6S6S7N2"/>
<accession>A0A6S6S7N2</accession>
<evidence type="ECO:0000259" key="5">
    <source>
        <dbReference type="PROSITE" id="PS51635"/>
    </source>
</evidence>
<feature type="short sequence motif" description="GXGXXG" evidence="4">
    <location>
        <begin position="9"/>
        <end position="14"/>
    </location>
</feature>